<evidence type="ECO:0000313" key="2">
    <source>
        <dbReference type="EMBL" id="GBP35286.1"/>
    </source>
</evidence>
<gene>
    <name evidence="2" type="ORF">EVAR_19507_1</name>
</gene>
<feature type="region of interest" description="Disordered" evidence="1">
    <location>
        <begin position="133"/>
        <end position="153"/>
    </location>
</feature>
<comment type="caution">
    <text evidence="2">The sequence shown here is derived from an EMBL/GenBank/DDBJ whole genome shotgun (WGS) entry which is preliminary data.</text>
</comment>
<dbReference type="Proteomes" id="UP000299102">
    <property type="component" value="Unassembled WGS sequence"/>
</dbReference>
<dbReference type="EMBL" id="BGZK01000301">
    <property type="protein sequence ID" value="GBP35286.1"/>
    <property type="molecule type" value="Genomic_DNA"/>
</dbReference>
<keyword evidence="3" id="KW-1185">Reference proteome</keyword>
<feature type="region of interest" description="Disordered" evidence="1">
    <location>
        <begin position="1"/>
        <end position="47"/>
    </location>
</feature>
<accession>A0A4C1V9B2</accession>
<name>A0A4C1V9B2_EUMVA</name>
<proteinExistence type="predicted"/>
<organism evidence="2 3">
    <name type="scientific">Eumeta variegata</name>
    <name type="common">Bagworm moth</name>
    <name type="synonym">Eumeta japonica</name>
    <dbReference type="NCBI Taxonomy" id="151549"/>
    <lineage>
        <taxon>Eukaryota</taxon>
        <taxon>Metazoa</taxon>
        <taxon>Ecdysozoa</taxon>
        <taxon>Arthropoda</taxon>
        <taxon>Hexapoda</taxon>
        <taxon>Insecta</taxon>
        <taxon>Pterygota</taxon>
        <taxon>Neoptera</taxon>
        <taxon>Endopterygota</taxon>
        <taxon>Lepidoptera</taxon>
        <taxon>Glossata</taxon>
        <taxon>Ditrysia</taxon>
        <taxon>Tineoidea</taxon>
        <taxon>Psychidae</taxon>
        <taxon>Oiketicinae</taxon>
        <taxon>Eumeta</taxon>
    </lineage>
</organism>
<evidence type="ECO:0000256" key="1">
    <source>
        <dbReference type="SAM" id="MobiDB-lite"/>
    </source>
</evidence>
<dbReference type="AlphaFoldDB" id="A0A4C1V9B2"/>
<feature type="compositionally biased region" description="Basic residues" evidence="1">
    <location>
        <begin position="1"/>
        <end position="19"/>
    </location>
</feature>
<evidence type="ECO:0000313" key="3">
    <source>
        <dbReference type="Proteomes" id="UP000299102"/>
    </source>
</evidence>
<reference evidence="2 3" key="1">
    <citation type="journal article" date="2019" name="Commun. Biol.">
        <title>The bagworm genome reveals a unique fibroin gene that provides high tensile strength.</title>
        <authorList>
            <person name="Kono N."/>
            <person name="Nakamura H."/>
            <person name="Ohtoshi R."/>
            <person name="Tomita M."/>
            <person name="Numata K."/>
            <person name="Arakawa K."/>
        </authorList>
    </citation>
    <scope>NUCLEOTIDE SEQUENCE [LARGE SCALE GENOMIC DNA]</scope>
</reference>
<sequence length="178" mass="19336">MRRSNKRLRINHAGFHRKRLDCATRAPAGARAPPPPYRNSHEPPAAATALRRRARSSARRLRAGFVKQALAETNKPAGVRRAAGGGRRVRSSNIKYKVVTERNPVNEARGKSIPITPDPLGRTCVQIRPVRNARARAGRASAPPSDDSKPSVGRLEIEIVQPESSVASVSFRTDGGSI</sequence>
<protein>
    <submittedName>
        <fullName evidence="2">Uncharacterized protein</fullName>
    </submittedName>
</protein>